<feature type="transmembrane region" description="Helical" evidence="1">
    <location>
        <begin position="28"/>
        <end position="49"/>
    </location>
</feature>
<evidence type="ECO:0000313" key="4">
    <source>
        <dbReference type="Proteomes" id="UP000306393"/>
    </source>
</evidence>
<reference evidence="3 4" key="1">
    <citation type="journal article" date="2019" name="Sci. Rep.">
        <title>Differences in resource use lead to coexistence of seed-transmitted microbial populations.</title>
        <authorList>
            <person name="Torres-Cortes G."/>
            <person name="Garcia B.J."/>
            <person name="Compant S."/>
            <person name="Rezki S."/>
            <person name="Jones P."/>
            <person name="Preveaux A."/>
            <person name="Briand M."/>
            <person name="Roulet A."/>
            <person name="Bouchez O."/>
            <person name="Jacobson D."/>
            <person name="Barret M."/>
        </authorList>
    </citation>
    <scope>NUCLEOTIDE SEQUENCE [LARGE SCALE GENOMIC DNA]</scope>
    <source>
        <strain evidence="3 4">CFBP13511</strain>
    </source>
</reference>
<accession>A0A354AJ14</accession>
<organism evidence="3 4">
    <name type="scientific">Erwinia persicina</name>
    <dbReference type="NCBI Taxonomy" id="55211"/>
    <lineage>
        <taxon>Bacteria</taxon>
        <taxon>Pseudomonadati</taxon>
        <taxon>Pseudomonadota</taxon>
        <taxon>Gammaproteobacteria</taxon>
        <taxon>Enterobacterales</taxon>
        <taxon>Erwiniaceae</taxon>
        <taxon>Erwinia</taxon>
    </lineage>
</organism>
<proteinExistence type="predicted"/>
<gene>
    <name evidence="3" type="ORF">EpCFBP13511_03555</name>
    <name evidence="2" type="ORF">IFT93_08270</name>
</gene>
<name>A0A354AJ14_9GAMM</name>
<protein>
    <recommendedName>
        <fullName evidence="6">GlsB/YeaQ/YmgE family stress response membrane protein</fullName>
    </recommendedName>
</protein>
<dbReference type="EMBL" id="JACYNN010000004">
    <property type="protein sequence ID" value="MBD8106421.1"/>
    <property type="molecule type" value="Genomic_DNA"/>
</dbReference>
<dbReference type="RefSeq" id="WP_062745019.1">
    <property type="nucleotide sequence ID" value="NZ_CP022725.1"/>
</dbReference>
<keyword evidence="1" id="KW-0812">Transmembrane</keyword>
<evidence type="ECO:0000313" key="5">
    <source>
        <dbReference type="Proteomes" id="UP000661012"/>
    </source>
</evidence>
<dbReference type="AlphaFoldDB" id="A0A354AJ14"/>
<evidence type="ECO:0008006" key="6">
    <source>
        <dbReference type="Google" id="ProtNLM"/>
    </source>
</evidence>
<dbReference type="EMBL" id="QGAC01000002">
    <property type="protein sequence ID" value="TKJ94633.1"/>
    <property type="molecule type" value="Genomic_DNA"/>
</dbReference>
<dbReference type="KEGG" id="epe:CI789_13335"/>
<dbReference type="STRING" id="1219360.GCA_001571305_02329"/>
<feature type="transmembrane region" description="Helical" evidence="1">
    <location>
        <begin position="61"/>
        <end position="79"/>
    </location>
</feature>
<comment type="caution">
    <text evidence="3">The sequence shown here is derived from an EMBL/GenBank/DDBJ whole genome shotgun (WGS) entry which is preliminary data.</text>
</comment>
<reference evidence="2 5" key="2">
    <citation type="journal article" date="2020" name="FEMS Microbiol. Ecol.">
        <title>Temporal dynamics of bacterial communities during seed development and maturation.</title>
        <authorList>
            <person name="Chesneau G."/>
            <person name="Torres-Cortes G."/>
            <person name="Briand M."/>
            <person name="Darrasse A."/>
            <person name="Preveaux A."/>
            <person name="Marais C."/>
            <person name="Jacques M.A."/>
            <person name="Shade A."/>
            <person name="Barret M."/>
        </authorList>
    </citation>
    <scope>NUCLEOTIDE SEQUENCE [LARGE SCALE GENOMIC DNA]</scope>
    <source>
        <strain evidence="2 5">CFBP13732</strain>
    </source>
</reference>
<dbReference type="GeneID" id="67477789"/>
<dbReference type="Proteomes" id="UP000306393">
    <property type="component" value="Unassembled WGS sequence"/>
</dbReference>
<sequence length="81" mass="8538">MGLISWLVIGLMVGFVFRYFFPGRPGGGVPTLVLAAVGALIGGYISTYINYGTLSTLDPRALLIALAGALIMIAVIKILRI</sequence>
<dbReference type="OrthoDB" id="6548416at2"/>
<dbReference type="Proteomes" id="UP000661012">
    <property type="component" value="Unassembled WGS sequence"/>
</dbReference>
<evidence type="ECO:0000256" key="1">
    <source>
        <dbReference type="SAM" id="Phobius"/>
    </source>
</evidence>
<keyword evidence="1" id="KW-0472">Membrane</keyword>
<evidence type="ECO:0000313" key="2">
    <source>
        <dbReference type="EMBL" id="MBD8106421.1"/>
    </source>
</evidence>
<keyword evidence="5" id="KW-1185">Reference proteome</keyword>
<feature type="transmembrane region" description="Helical" evidence="1">
    <location>
        <begin position="6"/>
        <end position="21"/>
    </location>
</feature>
<keyword evidence="1" id="KW-1133">Transmembrane helix</keyword>
<evidence type="ECO:0000313" key="3">
    <source>
        <dbReference type="EMBL" id="TKJ94633.1"/>
    </source>
</evidence>